<reference evidence="2" key="2">
    <citation type="journal article" date="2015" name="Data Brief">
        <title>Shoot transcriptome of the giant reed, Arundo donax.</title>
        <authorList>
            <person name="Barrero R.A."/>
            <person name="Guerrero F.D."/>
            <person name="Moolhuijzen P."/>
            <person name="Goolsby J.A."/>
            <person name="Tidwell J."/>
            <person name="Bellgard S.E."/>
            <person name="Bellgard M.I."/>
        </authorList>
    </citation>
    <scope>NUCLEOTIDE SEQUENCE</scope>
    <source>
        <tissue evidence="2">Shoot tissue taken approximately 20 cm above the soil surface</tissue>
    </source>
</reference>
<evidence type="ECO:0000313" key="2">
    <source>
        <dbReference type="EMBL" id="JAE21608.1"/>
    </source>
</evidence>
<accession>A0A0A9GLV1</accession>
<organism evidence="2">
    <name type="scientific">Arundo donax</name>
    <name type="common">Giant reed</name>
    <name type="synonym">Donax arundinaceus</name>
    <dbReference type="NCBI Taxonomy" id="35708"/>
    <lineage>
        <taxon>Eukaryota</taxon>
        <taxon>Viridiplantae</taxon>
        <taxon>Streptophyta</taxon>
        <taxon>Embryophyta</taxon>
        <taxon>Tracheophyta</taxon>
        <taxon>Spermatophyta</taxon>
        <taxon>Magnoliopsida</taxon>
        <taxon>Liliopsida</taxon>
        <taxon>Poales</taxon>
        <taxon>Poaceae</taxon>
        <taxon>PACMAD clade</taxon>
        <taxon>Arundinoideae</taxon>
        <taxon>Arundineae</taxon>
        <taxon>Arundo</taxon>
    </lineage>
</organism>
<name>A0A0A9GLV1_ARUDO</name>
<reference evidence="2" key="1">
    <citation type="submission" date="2014-09" db="EMBL/GenBank/DDBJ databases">
        <authorList>
            <person name="Magalhaes I.L.F."/>
            <person name="Oliveira U."/>
            <person name="Santos F.R."/>
            <person name="Vidigal T.H.D.A."/>
            <person name="Brescovit A.D."/>
            <person name="Santos A.J."/>
        </authorList>
    </citation>
    <scope>NUCLEOTIDE SEQUENCE</scope>
    <source>
        <tissue evidence="2">Shoot tissue taken approximately 20 cm above the soil surface</tissue>
    </source>
</reference>
<sequence length="71" mass="7849">MHPWVGGEVGGRPKHQAQLSWRHRRRCGLHPRSSRPLSPRGFWLGEGESLASENTRTGRAALLGSEPNGPK</sequence>
<evidence type="ECO:0000256" key="1">
    <source>
        <dbReference type="SAM" id="MobiDB-lite"/>
    </source>
</evidence>
<protein>
    <submittedName>
        <fullName evidence="2">Uncharacterized protein</fullName>
    </submittedName>
</protein>
<proteinExistence type="predicted"/>
<dbReference type="EMBL" id="GBRH01176288">
    <property type="protein sequence ID" value="JAE21608.1"/>
    <property type="molecule type" value="Transcribed_RNA"/>
</dbReference>
<feature type="region of interest" description="Disordered" evidence="1">
    <location>
        <begin position="48"/>
        <end position="71"/>
    </location>
</feature>
<feature type="region of interest" description="Disordered" evidence="1">
    <location>
        <begin position="1"/>
        <end position="20"/>
    </location>
</feature>
<dbReference type="AlphaFoldDB" id="A0A0A9GLV1"/>